<keyword evidence="4" id="KW-0720">Serine protease</keyword>
<dbReference type="Pfam" id="PF03575">
    <property type="entry name" value="Peptidase_S51"/>
    <property type="match status" value="1"/>
</dbReference>
<name>D6TI80_KTERA</name>
<evidence type="ECO:0000313" key="5">
    <source>
        <dbReference type="EMBL" id="EFH89137.1"/>
    </source>
</evidence>
<dbReference type="GO" id="GO:0008236">
    <property type="term" value="F:serine-type peptidase activity"/>
    <property type="evidence" value="ECO:0007669"/>
    <property type="project" value="UniProtKB-KW"/>
</dbReference>
<sequence>MAVLCDTIFFMKKKHIIAGSAGFLRPTPARPELGPVMRYMLDLTGQKRPKLCLLATAGGDDPAWMRNFYDACSGQNVEPGHLQLFPMPNHTDIEDYVLGQHAIWVGGGSVVNLLAVWEAHGLHRILRRAWEAGVVLGGISAGAICWSAGGTTDSYGPELRPVINKHNLLPYSMGVHYDGEEQRRPLFQELIGKGILPEGYATDNGVALHFVNEKLYKTISQEAGKGAYHVYLSESGQVIEDRIEPQLLTAA</sequence>
<accession>D6TI80</accession>
<keyword evidence="6" id="KW-1185">Reference proteome</keyword>
<dbReference type="CDD" id="cd03146">
    <property type="entry name" value="GAT1_Peptidase_E"/>
    <property type="match status" value="1"/>
</dbReference>
<reference evidence="5 6" key="1">
    <citation type="journal article" date="2011" name="Stand. Genomic Sci.">
        <title>Non-contiguous finished genome sequence and contextual data of the filamentous soil bacterium Ktedonobacter racemifer type strain (SOSP1-21).</title>
        <authorList>
            <person name="Chang Y.J."/>
            <person name="Land M."/>
            <person name="Hauser L."/>
            <person name="Chertkov O."/>
            <person name="Del Rio T.G."/>
            <person name="Nolan M."/>
            <person name="Copeland A."/>
            <person name="Tice H."/>
            <person name="Cheng J.F."/>
            <person name="Lucas S."/>
            <person name="Han C."/>
            <person name="Goodwin L."/>
            <person name="Pitluck S."/>
            <person name="Ivanova N."/>
            <person name="Ovchinikova G."/>
            <person name="Pati A."/>
            <person name="Chen A."/>
            <person name="Palaniappan K."/>
            <person name="Mavromatis K."/>
            <person name="Liolios K."/>
            <person name="Brettin T."/>
            <person name="Fiebig A."/>
            <person name="Rohde M."/>
            <person name="Abt B."/>
            <person name="Goker M."/>
            <person name="Detter J.C."/>
            <person name="Woyke T."/>
            <person name="Bristow J."/>
            <person name="Eisen J.A."/>
            <person name="Markowitz V."/>
            <person name="Hugenholtz P."/>
            <person name="Kyrpides N.C."/>
            <person name="Klenk H.P."/>
            <person name="Lapidus A."/>
        </authorList>
    </citation>
    <scope>NUCLEOTIDE SEQUENCE [LARGE SCALE GENOMIC DNA]</scope>
    <source>
        <strain evidence="6">DSM 44963</strain>
    </source>
</reference>
<dbReference type="GO" id="GO:0006508">
    <property type="term" value="P:proteolysis"/>
    <property type="evidence" value="ECO:0007669"/>
    <property type="project" value="UniProtKB-KW"/>
</dbReference>
<dbReference type="AlphaFoldDB" id="D6TI80"/>
<evidence type="ECO:0000256" key="1">
    <source>
        <dbReference type="ARBA" id="ARBA00006534"/>
    </source>
</evidence>
<dbReference type="InterPro" id="IPR029062">
    <property type="entry name" value="Class_I_gatase-like"/>
</dbReference>
<dbReference type="FunCoup" id="D6TI80">
    <property type="interactions" value="14"/>
</dbReference>
<protein>
    <submittedName>
        <fullName evidence="5">Peptidase S51 dipeptidase E</fullName>
    </submittedName>
</protein>
<dbReference type="PANTHER" id="PTHR20842:SF0">
    <property type="entry name" value="ALPHA-ASPARTYL DIPEPTIDASE"/>
    <property type="match status" value="1"/>
</dbReference>
<keyword evidence="2" id="KW-0645">Protease</keyword>
<evidence type="ECO:0000313" key="6">
    <source>
        <dbReference type="Proteomes" id="UP000004508"/>
    </source>
</evidence>
<dbReference type="PANTHER" id="PTHR20842">
    <property type="entry name" value="PROTEASE S51 ALPHA-ASPARTYL DIPEPTIDASE"/>
    <property type="match status" value="1"/>
</dbReference>
<dbReference type="InterPro" id="IPR005320">
    <property type="entry name" value="Peptidase_S51"/>
</dbReference>
<dbReference type="SUPFAM" id="SSF52317">
    <property type="entry name" value="Class I glutamine amidotransferase-like"/>
    <property type="match status" value="1"/>
</dbReference>
<dbReference type="EMBL" id="ADVG01000001">
    <property type="protein sequence ID" value="EFH89137.1"/>
    <property type="molecule type" value="Genomic_DNA"/>
</dbReference>
<evidence type="ECO:0000256" key="3">
    <source>
        <dbReference type="ARBA" id="ARBA00022801"/>
    </source>
</evidence>
<evidence type="ECO:0000256" key="2">
    <source>
        <dbReference type="ARBA" id="ARBA00022670"/>
    </source>
</evidence>
<comment type="similarity">
    <text evidence="1">Belongs to the peptidase S51 family.</text>
</comment>
<dbReference type="eggNOG" id="COG3340">
    <property type="taxonomic scope" value="Bacteria"/>
</dbReference>
<keyword evidence="3" id="KW-0378">Hydrolase</keyword>
<dbReference type="Proteomes" id="UP000004508">
    <property type="component" value="Unassembled WGS sequence"/>
</dbReference>
<evidence type="ECO:0000256" key="4">
    <source>
        <dbReference type="ARBA" id="ARBA00022825"/>
    </source>
</evidence>
<comment type="caution">
    <text evidence="5">The sequence shown here is derived from an EMBL/GenBank/DDBJ whole genome shotgun (WGS) entry which is preliminary data.</text>
</comment>
<organism evidence="5 6">
    <name type="scientific">Ktedonobacter racemifer DSM 44963</name>
    <dbReference type="NCBI Taxonomy" id="485913"/>
    <lineage>
        <taxon>Bacteria</taxon>
        <taxon>Bacillati</taxon>
        <taxon>Chloroflexota</taxon>
        <taxon>Ktedonobacteria</taxon>
        <taxon>Ktedonobacterales</taxon>
        <taxon>Ktedonobacteraceae</taxon>
        <taxon>Ktedonobacter</taxon>
    </lineage>
</organism>
<proteinExistence type="inferred from homology"/>
<gene>
    <name evidence="5" type="ORF">Krac_10673</name>
</gene>
<dbReference type="InParanoid" id="D6TI80"/>
<dbReference type="Gene3D" id="3.40.50.880">
    <property type="match status" value="1"/>
</dbReference>
<dbReference type="STRING" id="485913.Krac_10673"/>